<dbReference type="PANTHER" id="PTHR47786:SF2">
    <property type="entry name" value="GLYCOSYL HYDROLASE FAMILY 13 CATALYTIC DOMAIN-CONTAINING PROTEIN"/>
    <property type="match status" value="1"/>
</dbReference>
<dbReference type="Proteomes" id="UP001164020">
    <property type="component" value="Chromosome"/>
</dbReference>
<protein>
    <submittedName>
        <fullName evidence="2">Uncharacterized protein</fullName>
    </submittedName>
</protein>
<feature type="region of interest" description="Disordered" evidence="1">
    <location>
        <begin position="308"/>
        <end position="334"/>
    </location>
</feature>
<accession>A0ABY7C7P8</accession>
<reference evidence="2" key="1">
    <citation type="submission" date="2022-12" db="EMBL/GenBank/DDBJ databases">
        <title>Jiella pelagia sp. nov., isolated from phosphonate enriched culture of Northwest Pacific surface seawater.</title>
        <authorList>
            <person name="Shin D.Y."/>
            <person name="Hwang C.Y."/>
        </authorList>
    </citation>
    <scope>NUCLEOTIDE SEQUENCE</scope>
    <source>
        <strain evidence="2">HL-NP1</strain>
    </source>
</reference>
<evidence type="ECO:0000313" key="3">
    <source>
        <dbReference type="Proteomes" id="UP001164020"/>
    </source>
</evidence>
<gene>
    <name evidence="2" type="ORF">OH818_15350</name>
</gene>
<dbReference type="SUPFAM" id="SSF51445">
    <property type="entry name" value="(Trans)glycosidases"/>
    <property type="match status" value="1"/>
</dbReference>
<evidence type="ECO:0000313" key="2">
    <source>
        <dbReference type="EMBL" id="WAP71370.1"/>
    </source>
</evidence>
<organism evidence="2 3">
    <name type="scientific">Jiella pelagia</name>
    <dbReference type="NCBI Taxonomy" id="2986949"/>
    <lineage>
        <taxon>Bacteria</taxon>
        <taxon>Pseudomonadati</taxon>
        <taxon>Pseudomonadota</taxon>
        <taxon>Alphaproteobacteria</taxon>
        <taxon>Hyphomicrobiales</taxon>
        <taxon>Aurantimonadaceae</taxon>
        <taxon>Jiella</taxon>
    </lineage>
</organism>
<dbReference type="Gene3D" id="3.20.20.80">
    <property type="entry name" value="Glycosidases"/>
    <property type="match status" value="1"/>
</dbReference>
<dbReference type="PANTHER" id="PTHR47786">
    <property type="entry name" value="ALPHA-1,4-GLUCAN:MALTOSE-1-PHOSPHATE MALTOSYLTRANSFERASE"/>
    <property type="match status" value="1"/>
</dbReference>
<proteinExistence type="predicted"/>
<dbReference type="EMBL" id="CP114029">
    <property type="protein sequence ID" value="WAP71370.1"/>
    <property type="molecule type" value="Genomic_DNA"/>
</dbReference>
<sequence>MTRSIPSLGSFQDFARLIEESKKHGLEIAIDFAIQCSPDHPWIKEHPEWFDWRPDGTIKFAENPPKKYEDIVNVHFYRGALPSIWYELRDIVLFWLDKGVRIFRVDNPHTKPFPFWEWMIAEVRKVDPGAIFLAEAFTRPKVMKRLGKVGYNQSYSYFTWRNAKAELAEYLTELTTEECAEYMRPNFFVNTPDINPLYLQTSGRPGFRTRLALAAGLAGNYGIYSGFEALRVPAHAGQGGVSQLGEIRDPRLRLACRGEHPRGHRLLQQAAQRRSFDEGFPLACLLQFLERAGPLFRQADQGPFLLSSVHGEPRSAPRSGRPFRGAALGVRPAG</sequence>
<keyword evidence="3" id="KW-1185">Reference proteome</keyword>
<dbReference type="InterPro" id="IPR017853">
    <property type="entry name" value="GH"/>
</dbReference>
<name>A0ABY7C7P8_9HYPH</name>
<evidence type="ECO:0000256" key="1">
    <source>
        <dbReference type="SAM" id="MobiDB-lite"/>
    </source>
</evidence>